<name>A0A197KDE6_9FUNG</name>
<evidence type="ECO:0000256" key="1">
    <source>
        <dbReference type="SAM" id="Phobius"/>
    </source>
</evidence>
<organism evidence="3 4">
    <name type="scientific">Linnemannia elongata AG-77</name>
    <dbReference type="NCBI Taxonomy" id="1314771"/>
    <lineage>
        <taxon>Eukaryota</taxon>
        <taxon>Fungi</taxon>
        <taxon>Fungi incertae sedis</taxon>
        <taxon>Mucoromycota</taxon>
        <taxon>Mortierellomycotina</taxon>
        <taxon>Mortierellomycetes</taxon>
        <taxon>Mortierellales</taxon>
        <taxon>Mortierellaceae</taxon>
        <taxon>Linnemannia</taxon>
    </lineage>
</organism>
<protein>
    <submittedName>
        <fullName evidence="3">Uncharacterized protein</fullName>
    </submittedName>
</protein>
<evidence type="ECO:0000313" key="3">
    <source>
        <dbReference type="EMBL" id="OAQ34711.1"/>
    </source>
</evidence>
<gene>
    <name evidence="3" type="ORF">K457DRAFT_133173</name>
</gene>
<feature type="signal peptide" evidence="2">
    <location>
        <begin position="1"/>
        <end position="39"/>
    </location>
</feature>
<sequence length="284" mass="30950">MRSILFASSPTSSSSSSLSLLLPFLLLLATTTTTPTTEAFLLDQCAIAMSSLSTDYRVNTCFPTKVWEDLVLADNVTSKLINDTAANICPRPICSQPTVALIENTINQNCINSTDPEEQAGTNWLYGVSSLYIPLKEGMCQTVSPTNGTFCVTTLTQNLISYSNKKNPGKKFSWDLFLNGTQMQQWVDSVPSSLVCTPCTQSMLNPLDRYVSVHQLSLDPYVVAWVRFLQTQVSRKCGEGFIDALPPPTPPPVDSSSPSSLLYSWGFVVIASLSLVSSLLLLPI</sequence>
<dbReference type="EMBL" id="KV442016">
    <property type="protein sequence ID" value="OAQ34711.1"/>
    <property type="molecule type" value="Genomic_DNA"/>
</dbReference>
<keyword evidence="4" id="KW-1185">Reference proteome</keyword>
<feature type="transmembrane region" description="Helical" evidence="1">
    <location>
        <begin position="262"/>
        <end position="282"/>
    </location>
</feature>
<keyword evidence="1" id="KW-1133">Transmembrane helix</keyword>
<evidence type="ECO:0000313" key="4">
    <source>
        <dbReference type="Proteomes" id="UP000078512"/>
    </source>
</evidence>
<reference evidence="3 4" key="1">
    <citation type="submission" date="2016-05" db="EMBL/GenBank/DDBJ databases">
        <title>Genome sequencing reveals origins of a unique bacterial endosymbiosis in the earliest lineages of terrestrial Fungi.</title>
        <authorList>
            <consortium name="DOE Joint Genome Institute"/>
            <person name="Uehling J."/>
            <person name="Gryganskyi A."/>
            <person name="Hameed K."/>
            <person name="Tschaplinski T."/>
            <person name="Misztal P."/>
            <person name="Wu S."/>
            <person name="Desiro A."/>
            <person name="Vande Pol N."/>
            <person name="Du Z.-Y."/>
            <person name="Zienkiewicz A."/>
            <person name="Zienkiewicz K."/>
            <person name="Morin E."/>
            <person name="Tisserant E."/>
            <person name="Splivallo R."/>
            <person name="Hainaut M."/>
            <person name="Henrissat B."/>
            <person name="Ohm R."/>
            <person name="Kuo A."/>
            <person name="Yan J."/>
            <person name="Lipzen A."/>
            <person name="Nolan M."/>
            <person name="Labutti K."/>
            <person name="Barry K."/>
            <person name="Goldstein A."/>
            <person name="Labbe J."/>
            <person name="Schadt C."/>
            <person name="Tuskan G."/>
            <person name="Grigoriev I."/>
            <person name="Martin F."/>
            <person name="Vilgalys R."/>
            <person name="Bonito G."/>
        </authorList>
    </citation>
    <scope>NUCLEOTIDE SEQUENCE [LARGE SCALE GENOMIC DNA]</scope>
    <source>
        <strain evidence="3 4">AG-77</strain>
    </source>
</reference>
<keyword evidence="1" id="KW-0812">Transmembrane</keyword>
<evidence type="ECO:0000256" key="2">
    <source>
        <dbReference type="SAM" id="SignalP"/>
    </source>
</evidence>
<accession>A0A197KDE6</accession>
<keyword evidence="2" id="KW-0732">Signal</keyword>
<dbReference type="OrthoDB" id="2536450at2759"/>
<dbReference type="AlphaFoldDB" id="A0A197KDE6"/>
<proteinExistence type="predicted"/>
<feature type="chain" id="PRO_5008276798" evidence="2">
    <location>
        <begin position="40"/>
        <end position="284"/>
    </location>
</feature>
<keyword evidence="1" id="KW-0472">Membrane</keyword>
<dbReference type="Proteomes" id="UP000078512">
    <property type="component" value="Unassembled WGS sequence"/>
</dbReference>